<dbReference type="AlphaFoldDB" id="A0A229NW55"/>
<dbReference type="SUPFAM" id="SSF53756">
    <property type="entry name" value="UDP-Glycosyltransferase/glycogen phosphorylase"/>
    <property type="match status" value="1"/>
</dbReference>
<keyword evidence="3" id="KW-0808">Transferase</keyword>
<organism evidence="6 7">
    <name type="scientific">Paenibacillus herberti</name>
    <dbReference type="NCBI Taxonomy" id="1619309"/>
    <lineage>
        <taxon>Bacteria</taxon>
        <taxon>Bacillati</taxon>
        <taxon>Bacillota</taxon>
        <taxon>Bacilli</taxon>
        <taxon>Bacillales</taxon>
        <taxon>Paenibacillaceae</taxon>
        <taxon>Paenibacillus</taxon>
    </lineage>
</organism>
<dbReference type="GO" id="GO:0016020">
    <property type="term" value="C:membrane"/>
    <property type="evidence" value="ECO:0007669"/>
    <property type="project" value="GOC"/>
</dbReference>
<dbReference type="Gene3D" id="3.40.50.2000">
    <property type="entry name" value="Glycogen Phosphorylase B"/>
    <property type="match status" value="1"/>
</dbReference>
<comment type="caution">
    <text evidence="6">The sequence shown here is derived from an EMBL/GenBank/DDBJ whole genome shotgun (WGS) entry which is preliminary data.</text>
</comment>
<name>A0A229NW55_9BACL</name>
<dbReference type="InterPro" id="IPR001296">
    <property type="entry name" value="Glyco_trans_1"/>
</dbReference>
<dbReference type="PANTHER" id="PTHR43025:SF3">
    <property type="entry name" value="MONOGALACTOSYLDIACYLGLYCEROL SYNTHASE 1, CHLOROPLASTIC"/>
    <property type="match status" value="1"/>
</dbReference>
<keyword evidence="2" id="KW-0328">Glycosyltransferase</keyword>
<evidence type="ECO:0000259" key="5">
    <source>
        <dbReference type="Pfam" id="PF06925"/>
    </source>
</evidence>
<evidence type="ECO:0000256" key="1">
    <source>
        <dbReference type="ARBA" id="ARBA00006962"/>
    </source>
</evidence>
<accession>A0A229NW55</accession>
<proteinExistence type="inferred from homology"/>
<dbReference type="OrthoDB" id="9815663at2"/>
<sequence>MKLEEEADVCARGQQRILVLTGTLGEGHNQAARAIAEAAAGAAPDAEVRVVDYMKWTHPKLHSVSRFCYMQGIKGLPLVYGYLYRATREENRLSSLFKQLRTFRTQRMLQLLEEMQPTVVVSTFPAAAAAMSYLKQNWLTSVPSVTVLTDYARHSYWIHPGTDRYIVGAEPLRQALIAQGVSPGRVVATGIPVRSQFGKAYDRKALCRKHGLDESLPAILVMGGGDGLIGRSIMRLLEESSVLPRAQFIIVCGHNDRLRRQLQERLAGIEGHHRVLLTGYVPYVHELMAAADVMVTKPGGLTVSEALSQELPMILFKPIPGQEQENSAYLAGLGAALEAGSRNELLERLRQVLAHSSLRARLRRNAARHKPVEGARRALQAILELHATGGGAVVQVQVAVASPAAAVVGDAVTVAAAAVAAASGAAVLRAPRSQPETANVLPF</sequence>
<dbReference type="InterPro" id="IPR009695">
    <property type="entry name" value="Diacylglyc_glucosyltr_N"/>
</dbReference>
<dbReference type="InterPro" id="IPR050519">
    <property type="entry name" value="Glycosyltransf_28_UgtP"/>
</dbReference>
<dbReference type="PANTHER" id="PTHR43025">
    <property type="entry name" value="MONOGALACTOSYLDIACYLGLYCEROL SYNTHASE"/>
    <property type="match status" value="1"/>
</dbReference>
<feature type="domain" description="Glycosyl transferase family 1" evidence="4">
    <location>
        <begin position="248"/>
        <end position="368"/>
    </location>
</feature>
<dbReference type="GO" id="GO:0016758">
    <property type="term" value="F:hexosyltransferase activity"/>
    <property type="evidence" value="ECO:0007669"/>
    <property type="project" value="InterPro"/>
</dbReference>
<keyword evidence="7" id="KW-1185">Reference proteome</keyword>
<dbReference type="Pfam" id="PF06925">
    <property type="entry name" value="MGDG_synth"/>
    <property type="match status" value="1"/>
</dbReference>
<reference evidence="6 7" key="1">
    <citation type="submission" date="2017-07" db="EMBL/GenBank/DDBJ databases">
        <title>Paenibacillus herberti R33 genome sequencing and assembly.</title>
        <authorList>
            <person name="Su W."/>
        </authorList>
    </citation>
    <scope>NUCLEOTIDE SEQUENCE [LARGE SCALE GENOMIC DNA]</scope>
    <source>
        <strain evidence="6 7">R33</strain>
    </source>
</reference>
<dbReference type="Pfam" id="PF00534">
    <property type="entry name" value="Glycos_transf_1"/>
    <property type="match status" value="1"/>
</dbReference>
<dbReference type="EMBL" id="NMUQ01000002">
    <property type="protein sequence ID" value="OXM13879.1"/>
    <property type="molecule type" value="Genomic_DNA"/>
</dbReference>
<evidence type="ECO:0000259" key="4">
    <source>
        <dbReference type="Pfam" id="PF00534"/>
    </source>
</evidence>
<evidence type="ECO:0000313" key="6">
    <source>
        <dbReference type="EMBL" id="OXM13879.1"/>
    </source>
</evidence>
<protein>
    <submittedName>
        <fullName evidence="6">Galactosyldiacylglycerol synthase</fullName>
    </submittedName>
</protein>
<feature type="domain" description="Diacylglycerol glucosyltransferase N-terminal" evidence="5">
    <location>
        <begin position="28"/>
        <end position="193"/>
    </location>
</feature>
<evidence type="ECO:0000313" key="7">
    <source>
        <dbReference type="Proteomes" id="UP000215145"/>
    </source>
</evidence>
<dbReference type="Proteomes" id="UP000215145">
    <property type="component" value="Unassembled WGS sequence"/>
</dbReference>
<gene>
    <name evidence="6" type="ORF">CGZ75_12755</name>
</gene>
<comment type="similarity">
    <text evidence="1">Belongs to the glycosyltransferase 28 family.</text>
</comment>
<dbReference type="GO" id="GO:0009247">
    <property type="term" value="P:glycolipid biosynthetic process"/>
    <property type="evidence" value="ECO:0007669"/>
    <property type="project" value="InterPro"/>
</dbReference>
<evidence type="ECO:0000256" key="3">
    <source>
        <dbReference type="ARBA" id="ARBA00022679"/>
    </source>
</evidence>
<evidence type="ECO:0000256" key="2">
    <source>
        <dbReference type="ARBA" id="ARBA00022676"/>
    </source>
</evidence>